<comment type="caution">
    <text evidence="3">The sequence shown here is derived from an EMBL/GenBank/DDBJ whole genome shotgun (WGS) entry which is preliminary data.</text>
</comment>
<dbReference type="PANTHER" id="PTHR37540:SF5">
    <property type="entry name" value="TRANSCRIPTION FACTOR DOMAIN-CONTAINING PROTEIN"/>
    <property type="match status" value="1"/>
</dbReference>
<feature type="compositionally biased region" description="Basic residues" evidence="2">
    <location>
        <begin position="33"/>
        <end position="43"/>
    </location>
</feature>
<name>A0A9W8THG3_9PEZI</name>
<organism evidence="3 4">
    <name type="scientific">Xylaria arbuscula</name>
    <dbReference type="NCBI Taxonomy" id="114810"/>
    <lineage>
        <taxon>Eukaryota</taxon>
        <taxon>Fungi</taxon>
        <taxon>Dikarya</taxon>
        <taxon>Ascomycota</taxon>
        <taxon>Pezizomycotina</taxon>
        <taxon>Sordariomycetes</taxon>
        <taxon>Xylariomycetidae</taxon>
        <taxon>Xylariales</taxon>
        <taxon>Xylariaceae</taxon>
        <taxon>Xylaria</taxon>
    </lineage>
</organism>
<proteinExistence type="predicted"/>
<accession>A0A9W8THG3</accession>
<protein>
    <recommendedName>
        <fullName evidence="5">Tachykinin family protein</fullName>
    </recommendedName>
</protein>
<dbReference type="InterPro" id="IPR021858">
    <property type="entry name" value="Fun_TF"/>
</dbReference>
<dbReference type="PANTHER" id="PTHR37540">
    <property type="entry name" value="TRANSCRIPTION FACTOR (ACR-2), PUTATIVE-RELATED-RELATED"/>
    <property type="match status" value="1"/>
</dbReference>
<feature type="compositionally biased region" description="Basic and acidic residues" evidence="2">
    <location>
        <begin position="1"/>
        <end position="18"/>
    </location>
</feature>
<dbReference type="VEuPathDB" id="FungiDB:F4678DRAFT_449742"/>
<gene>
    <name evidence="3" type="ORF">NPX13_g9472</name>
</gene>
<dbReference type="Proteomes" id="UP001148614">
    <property type="component" value="Unassembled WGS sequence"/>
</dbReference>
<dbReference type="AlphaFoldDB" id="A0A9W8THG3"/>
<keyword evidence="1" id="KW-0539">Nucleus</keyword>
<evidence type="ECO:0000256" key="1">
    <source>
        <dbReference type="ARBA" id="ARBA00023242"/>
    </source>
</evidence>
<reference evidence="3" key="1">
    <citation type="submission" date="2022-07" db="EMBL/GenBank/DDBJ databases">
        <title>Genome Sequence of Xylaria arbuscula.</title>
        <authorList>
            <person name="Buettner E."/>
        </authorList>
    </citation>
    <scope>NUCLEOTIDE SEQUENCE</scope>
    <source>
        <strain evidence="3">VT107</strain>
    </source>
</reference>
<sequence length="471" mass="52719">MPEFEFVHVDRPGDEKKQSTKIRRHVMKDIGRSRRKSKIKSKKNTAESKSVVGPASGFAGEHHGQLAQIPVASPTEECKLSGIVFPTEMNEERLILARYLFAEARSSYVPFRIPWLSVGLADAASWYITLANTVLFRDMQPGDAKPEFKKDTEAMKLYTMSLQSISRRLADPNEKHKEGLIGAITGFICHDTSTGNFTRQAIHLQGVKSLVDDIGGINEITNPMLRLIISWFDLTGAAYRNTFPLFEIPRDSITNIDTRNDTIYFKMLLESWDRDCPCLGDIHSALLATAAVASYVNRRCHNPEFWRDDVTAARLLLPALHAVLSLKGRALPNDPLEPTYSGVAAREAFRRSLLIFLASLKAKFGVGKVELNRHLRDFREISKIPHVDWSVIPELNLWAHTIAALETGSGQRSRHVSVIVGIMYGAGFTSSQQVLDVVRGVIWVEALFEEKINSLCYEVDSLFASKVIPAI</sequence>
<evidence type="ECO:0000256" key="2">
    <source>
        <dbReference type="SAM" id="MobiDB-lite"/>
    </source>
</evidence>
<evidence type="ECO:0000313" key="3">
    <source>
        <dbReference type="EMBL" id="KAJ3559940.1"/>
    </source>
</evidence>
<evidence type="ECO:0000313" key="4">
    <source>
        <dbReference type="Proteomes" id="UP001148614"/>
    </source>
</evidence>
<dbReference type="Pfam" id="PF11951">
    <property type="entry name" value="Fungal_trans_2"/>
    <property type="match status" value="1"/>
</dbReference>
<feature type="region of interest" description="Disordered" evidence="2">
    <location>
        <begin position="1"/>
        <end position="52"/>
    </location>
</feature>
<dbReference type="EMBL" id="JANPWZ010002336">
    <property type="protein sequence ID" value="KAJ3559940.1"/>
    <property type="molecule type" value="Genomic_DNA"/>
</dbReference>
<evidence type="ECO:0008006" key="5">
    <source>
        <dbReference type="Google" id="ProtNLM"/>
    </source>
</evidence>
<keyword evidence="4" id="KW-1185">Reference proteome</keyword>